<feature type="active site" description="Nucleophile" evidence="8">
    <location>
        <position position="498"/>
    </location>
</feature>
<name>J3K630_COCIM</name>
<organism evidence="11 12">
    <name type="scientific">Coccidioides immitis (strain RS)</name>
    <name type="common">Valley fever fungus</name>
    <dbReference type="NCBI Taxonomy" id="246410"/>
    <lineage>
        <taxon>Eukaryota</taxon>
        <taxon>Fungi</taxon>
        <taxon>Dikarya</taxon>
        <taxon>Ascomycota</taxon>
        <taxon>Pezizomycotina</taxon>
        <taxon>Eurotiomycetes</taxon>
        <taxon>Eurotiomycetidae</taxon>
        <taxon>Onygenales</taxon>
        <taxon>Onygenaceae</taxon>
        <taxon>Coccidioides</taxon>
    </lineage>
</organism>
<dbReference type="PROSITE" id="PS51635">
    <property type="entry name" value="PNPLA"/>
    <property type="match status" value="1"/>
</dbReference>
<evidence type="ECO:0000256" key="6">
    <source>
        <dbReference type="ARBA" id="ARBA00023098"/>
    </source>
</evidence>
<dbReference type="Pfam" id="PF01734">
    <property type="entry name" value="Patatin"/>
    <property type="match status" value="1"/>
</dbReference>
<dbReference type="RefSeq" id="XP_001241565.2">
    <property type="nucleotide sequence ID" value="XM_001241564.2"/>
</dbReference>
<keyword evidence="6 8" id="KW-0443">Lipid metabolism</keyword>
<dbReference type="SUPFAM" id="SSF52151">
    <property type="entry name" value="FabD/lysophospholipase-like"/>
    <property type="match status" value="1"/>
</dbReference>
<keyword evidence="2 7" id="KW-0863">Zinc-finger</keyword>
<dbReference type="InterPro" id="IPR017907">
    <property type="entry name" value="Znf_RING_CS"/>
</dbReference>
<sequence>MHDLKSPSAQYPQLTLLVGRKHKNAALRQLCKGRYRSSDQLSALSLRVDDHSRQSDHPRLFVDIDLSQRRILPAFNSFKLCHRHETIPVNWNGLSHWDPYDVILSRLLFLFCDVVCIFADDIGGLEAVRSLLQTWVSIGSASSLPRCIRPRVIIVKGVSHCESVTERLLHEDDFLLDILDYQNVPPLFSCFANVSVSCMQSSELSAEARYLQLGADIREELYKARQAREARRLMFSALDLDCLFMDALREFATDALSPFDFLQSSRKGNQLSGSFVSHLSAFFSEGLRLHVSYDNMASYVASAILMDAYPPSKHAFCPRALFRSLYRKPVYTALQHVYNTPSFAKSQCQMIEDDLVSLFEIMAASGESSSQLHRYNIGHNARSWKALKLEFTCTWCLRQCKQHPVPCGHLICDNCVQRYGEQLIGSDVEYFIKDCIACREPACLKVKIKPATAGVRVVSIDGGGVRGIIPLESLASIQAPLGQDLPLASLVDFMIGTSSGGISALALGICQNDVVGCKADFLQLARKVFHRKSNQPKVRRVFGTLLSDGAYEAKSTDDVFIGYFGPALRMSDTPKSRISGCKVAVTASTIDDGTPILITNYNSETPLGKGRGYGCVRTKPGNEPLVWQAGRATSAVPGLFPSVNISEIGNLQDGGTRPQNNNPIHLGLSEVRRLWPTTPEPDVVISLGTGSESIARSPKAMTFRNILMDGFISRGYRSLNSSYDGEETWRQIWNLLDEPTRTRYIRVNYPFPAGGPPAMNNTEAIEPLGRWVQKQLSQGIKQAAIMLLVSSFYFEVDIMPEFYSGGFHCRGSIRCRAPAHSVIKALKGLCPAPLYFFKESVNLGLCLSEDDICYKCRNYIRPVRFFARDLREDITLSLQCGESRKLLSSFPNTLQWFIDMQGLEHNFGQAHHDIPFRIHCDECNRKADRIGGAGEGRNKRKYVDI</sequence>
<evidence type="ECO:0000256" key="8">
    <source>
        <dbReference type="PROSITE-ProRule" id="PRU01161"/>
    </source>
</evidence>
<accession>J3K630</accession>
<reference evidence="12" key="1">
    <citation type="journal article" date="2009" name="Genome Res.">
        <title>Comparative genomic analyses of the human fungal pathogens Coccidioides and their relatives.</title>
        <authorList>
            <person name="Sharpton T.J."/>
            <person name="Stajich J.E."/>
            <person name="Rounsley S.D."/>
            <person name="Gardner M.J."/>
            <person name="Wortman J.R."/>
            <person name="Jordar V.S."/>
            <person name="Maiti R."/>
            <person name="Kodira C.D."/>
            <person name="Neafsey D.E."/>
            <person name="Zeng Q."/>
            <person name="Hung C.-Y."/>
            <person name="McMahan C."/>
            <person name="Muszewska A."/>
            <person name="Grynberg M."/>
            <person name="Mandel M.A."/>
            <person name="Kellner E.M."/>
            <person name="Barker B.M."/>
            <person name="Galgiani J.N."/>
            <person name="Orbach M.J."/>
            <person name="Kirkland T.N."/>
            <person name="Cole G.T."/>
            <person name="Henn M.R."/>
            <person name="Birren B.W."/>
            <person name="Taylor J.W."/>
        </authorList>
    </citation>
    <scope>NUCLEOTIDE SEQUENCE [LARGE SCALE GENOMIC DNA]</scope>
    <source>
        <strain evidence="12">RS</strain>
    </source>
</reference>
<dbReference type="GO" id="GO:0019369">
    <property type="term" value="P:arachidonate metabolic process"/>
    <property type="evidence" value="ECO:0007669"/>
    <property type="project" value="TreeGrafter"/>
</dbReference>
<protein>
    <recommendedName>
        <fullName evidence="13">FabD/lysophospholipase-like protein</fullName>
    </recommendedName>
</protein>
<dbReference type="PANTHER" id="PTHR24185:SF1">
    <property type="entry name" value="CALCIUM-INDEPENDENT PHOSPHOLIPASE A2-GAMMA"/>
    <property type="match status" value="1"/>
</dbReference>
<proteinExistence type="predicted"/>
<dbReference type="GO" id="GO:0016020">
    <property type="term" value="C:membrane"/>
    <property type="evidence" value="ECO:0007669"/>
    <property type="project" value="TreeGrafter"/>
</dbReference>
<keyword evidence="12" id="KW-1185">Reference proteome</keyword>
<keyword evidence="5 8" id="KW-0442">Lipid degradation</keyword>
<keyword evidence="3 8" id="KW-0378">Hydrolase</keyword>
<evidence type="ECO:0000259" key="9">
    <source>
        <dbReference type="PROSITE" id="PS50089"/>
    </source>
</evidence>
<reference evidence="12" key="2">
    <citation type="journal article" date="2010" name="Genome Res.">
        <title>Population genomic sequencing of Coccidioides fungi reveals recent hybridization and transposon control.</title>
        <authorList>
            <person name="Neafsey D.E."/>
            <person name="Barker B.M."/>
            <person name="Sharpton T.J."/>
            <person name="Stajich J.E."/>
            <person name="Park D.J."/>
            <person name="Whiston E."/>
            <person name="Hung C.-Y."/>
            <person name="McMahan C."/>
            <person name="White J."/>
            <person name="Sykes S."/>
            <person name="Heiman D."/>
            <person name="Young S."/>
            <person name="Zeng Q."/>
            <person name="Abouelleil A."/>
            <person name="Aftuck L."/>
            <person name="Bessette D."/>
            <person name="Brown A."/>
            <person name="FitzGerald M."/>
            <person name="Lui A."/>
            <person name="Macdonald J.P."/>
            <person name="Priest M."/>
            <person name="Orbach M.J."/>
            <person name="Galgiani J.N."/>
            <person name="Kirkland T.N."/>
            <person name="Cole G.T."/>
            <person name="Birren B.W."/>
            <person name="Henn M.R."/>
            <person name="Taylor J.W."/>
            <person name="Rounsley S.D."/>
        </authorList>
    </citation>
    <scope>GENOME REANNOTATION</scope>
    <source>
        <strain evidence="12">RS</strain>
    </source>
</reference>
<feature type="active site" description="Proton acceptor" evidence="8">
    <location>
        <position position="653"/>
    </location>
</feature>
<dbReference type="InParanoid" id="J3K630"/>
<dbReference type="GeneID" id="4559612"/>
<evidence type="ECO:0000313" key="12">
    <source>
        <dbReference type="Proteomes" id="UP000001261"/>
    </source>
</evidence>
<evidence type="ECO:0000256" key="2">
    <source>
        <dbReference type="ARBA" id="ARBA00022771"/>
    </source>
</evidence>
<dbReference type="GO" id="GO:0016042">
    <property type="term" value="P:lipid catabolic process"/>
    <property type="evidence" value="ECO:0007669"/>
    <property type="project" value="UniProtKB-UniRule"/>
</dbReference>
<dbReference type="OMA" id="WESKAIW"/>
<evidence type="ECO:0000256" key="3">
    <source>
        <dbReference type="ARBA" id="ARBA00022801"/>
    </source>
</evidence>
<dbReference type="EMBL" id="GG704913">
    <property type="protein sequence ID" value="EAS29982.3"/>
    <property type="molecule type" value="Genomic_DNA"/>
</dbReference>
<gene>
    <name evidence="11" type="ORF">CIMG_08728</name>
</gene>
<keyword evidence="1" id="KW-0479">Metal-binding</keyword>
<dbReference type="Proteomes" id="UP000001261">
    <property type="component" value="Unassembled WGS sequence"/>
</dbReference>
<evidence type="ECO:0008006" key="13">
    <source>
        <dbReference type="Google" id="ProtNLM"/>
    </source>
</evidence>
<dbReference type="PROSITE" id="PS50089">
    <property type="entry name" value="ZF_RING_2"/>
    <property type="match status" value="1"/>
</dbReference>
<dbReference type="InterPro" id="IPR002641">
    <property type="entry name" value="PNPLA_dom"/>
</dbReference>
<keyword evidence="4" id="KW-0862">Zinc</keyword>
<dbReference type="GO" id="GO:0046486">
    <property type="term" value="P:glycerolipid metabolic process"/>
    <property type="evidence" value="ECO:0007669"/>
    <property type="project" value="UniProtKB-ARBA"/>
</dbReference>
<feature type="domain" description="PNPLA" evidence="10">
    <location>
        <begin position="458"/>
        <end position="668"/>
    </location>
</feature>
<evidence type="ECO:0000256" key="5">
    <source>
        <dbReference type="ARBA" id="ARBA00022963"/>
    </source>
</evidence>
<dbReference type="PROSITE" id="PS00518">
    <property type="entry name" value="ZF_RING_1"/>
    <property type="match status" value="1"/>
</dbReference>
<dbReference type="GO" id="GO:0047499">
    <property type="term" value="F:calcium-independent phospholipase A2 activity"/>
    <property type="evidence" value="ECO:0007669"/>
    <property type="project" value="TreeGrafter"/>
</dbReference>
<dbReference type="Gene3D" id="3.40.1090.10">
    <property type="entry name" value="Cytosolic phospholipase A2 catalytic domain"/>
    <property type="match status" value="1"/>
</dbReference>
<evidence type="ECO:0000256" key="7">
    <source>
        <dbReference type="PROSITE-ProRule" id="PRU00175"/>
    </source>
</evidence>
<dbReference type="InterPro" id="IPR016035">
    <property type="entry name" value="Acyl_Trfase/lysoPLipase"/>
</dbReference>
<feature type="short sequence motif" description="DGA/G" evidence="8">
    <location>
        <begin position="653"/>
        <end position="655"/>
    </location>
</feature>
<dbReference type="InterPro" id="IPR001841">
    <property type="entry name" value="Znf_RING"/>
</dbReference>
<dbReference type="OrthoDB" id="4187712at2759"/>
<feature type="domain" description="RING-type" evidence="9">
    <location>
        <begin position="393"/>
        <end position="439"/>
    </location>
</feature>
<dbReference type="GO" id="GO:0008270">
    <property type="term" value="F:zinc ion binding"/>
    <property type="evidence" value="ECO:0007669"/>
    <property type="project" value="UniProtKB-KW"/>
</dbReference>
<feature type="short sequence motif" description="GXGXXG" evidence="8">
    <location>
        <begin position="462"/>
        <end position="467"/>
    </location>
</feature>
<dbReference type="VEuPathDB" id="FungiDB:CIMG_08728"/>
<dbReference type="CDD" id="cd07199">
    <property type="entry name" value="Pat17_PNPLA8_PNPLA9_like"/>
    <property type="match status" value="1"/>
</dbReference>
<evidence type="ECO:0000313" key="11">
    <source>
        <dbReference type="EMBL" id="EAS29982.3"/>
    </source>
</evidence>
<evidence type="ECO:0000259" key="10">
    <source>
        <dbReference type="PROSITE" id="PS51635"/>
    </source>
</evidence>
<evidence type="ECO:0000256" key="1">
    <source>
        <dbReference type="ARBA" id="ARBA00022723"/>
    </source>
</evidence>
<feature type="short sequence motif" description="GXSXG" evidence="8">
    <location>
        <begin position="496"/>
        <end position="500"/>
    </location>
</feature>
<dbReference type="KEGG" id="cim:CIMG_08728"/>
<evidence type="ECO:0000256" key="4">
    <source>
        <dbReference type="ARBA" id="ARBA00022833"/>
    </source>
</evidence>
<dbReference type="AlphaFoldDB" id="J3K630"/>
<dbReference type="PANTHER" id="PTHR24185">
    <property type="entry name" value="CALCIUM-INDEPENDENT PHOSPHOLIPASE A2-GAMMA"/>
    <property type="match status" value="1"/>
</dbReference>